<dbReference type="HOGENOM" id="CLU_038732_0_1_0"/>
<keyword evidence="5" id="KW-1185">Reference proteome</keyword>
<dbReference type="InterPro" id="IPR004136">
    <property type="entry name" value="NMO"/>
</dbReference>
<name>D1B7J4_THEAS</name>
<dbReference type="EMBL" id="CP001818">
    <property type="protein sequence ID" value="ACZ18247.1"/>
    <property type="molecule type" value="Genomic_DNA"/>
</dbReference>
<keyword evidence="3" id="KW-0560">Oxidoreductase</keyword>
<accession>D1B7J4</accession>
<organism evidence="4 5">
    <name type="scientific">Thermanaerovibrio acidaminovorans (strain ATCC 49978 / DSM 6589 / Su883)</name>
    <name type="common">Selenomonas acidaminovorans</name>
    <dbReference type="NCBI Taxonomy" id="525903"/>
    <lineage>
        <taxon>Bacteria</taxon>
        <taxon>Thermotogati</taxon>
        <taxon>Synergistota</taxon>
        <taxon>Synergistia</taxon>
        <taxon>Synergistales</taxon>
        <taxon>Synergistaceae</taxon>
        <taxon>Thermanaerovibrio</taxon>
    </lineage>
</organism>
<dbReference type="SUPFAM" id="SSF51412">
    <property type="entry name" value="Inosine monophosphate dehydrogenase (IMPDH)"/>
    <property type="match status" value="1"/>
</dbReference>
<dbReference type="PANTHER" id="PTHR32332">
    <property type="entry name" value="2-NITROPROPANE DIOXYGENASE"/>
    <property type="match status" value="1"/>
</dbReference>
<dbReference type="EnsemblBacteria" id="ACZ18247">
    <property type="protein sequence ID" value="ACZ18247"/>
    <property type="gene ID" value="Taci_0006"/>
</dbReference>
<dbReference type="PROSITE" id="PS51257">
    <property type="entry name" value="PROKAR_LIPOPROTEIN"/>
    <property type="match status" value="1"/>
</dbReference>
<dbReference type="OrthoDB" id="9778912at2"/>
<proteinExistence type="predicted"/>
<evidence type="ECO:0000256" key="2">
    <source>
        <dbReference type="ARBA" id="ARBA00022643"/>
    </source>
</evidence>
<keyword evidence="1" id="KW-0285">Flavoprotein</keyword>
<dbReference type="Pfam" id="PF03060">
    <property type="entry name" value="NMO"/>
    <property type="match status" value="1"/>
</dbReference>
<protein>
    <submittedName>
        <fullName evidence="4">2-nitropropane dioxygenase NPD</fullName>
    </submittedName>
</protein>
<dbReference type="Proteomes" id="UP000002030">
    <property type="component" value="Chromosome"/>
</dbReference>
<evidence type="ECO:0000313" key="4">
    <source>
        <dbReference type="EMBL" id="ACZ18247.1"/>
    </source>
</evidence>
<reference evidence="4 5" key="1">
    <citation type="journal article" date="2009" name="Stand. Genomic Sci.">
        <title>Complete genome sequence of Thermanaerovibrio acidaminovorans type strain (Su883).</title>
        <authorList>
            <person name="Chovatia M."/>
            <person name="Sikorski J."/>
            <person name="Schroder M."/>
            <person name="Lapidus A."/>
            <person name="Nolan M."/>
            <person name="Tice H."/>
            <person name="Glavina Del Rio T."/>
            <person name="Copeland A."/>
            <person name="Cheng J.F."/>
            <person name="Lucas S."/>
            <person name="Chen F."/>
            <person name="Bruce D."/>
            <person name="Goodwin L."/>
            <person name="Pitluck S."/>
            <person name="Ivanova N."/>
            <person name="Mavromatis K."/>
            <person name="Ovchinnikova G."/>
            <person name="Pati A."/>
            <person name="Chen A."/>
            <person name="Palaniappan K."/>
            <person name="Land M."/>
            <person name="Hauser L."/>
            <person name="Chang Y.J."/>
            <person name="Jeffries C.D."/>
            <person name="Chain P."/>
            <person name="Saunders E."/>
            <person name="Detter J.C."/>
            <person name="Brettin T."/>
            <person name="Rohde M."/>
            <person name="Goker M."/>
            <person name="Spring S."/>
            <person name="Bristow J."/>
            <person name="Markowitz V."/>
            <person name="Hugenholtz P."/>
            <person name="Kyrpides N.C."/>
            <person name="Klenk H.P."/>
            <person name="Eisen J.A."/>
        </authorList>
    </citation>
    <scope>NUCLEOTIDE SEQUENCE [LARGE SCALE GENOMIC DNA]</scope>
    <source>
        <strain evidence="5">ATCC 49978 / DSM 6589 / Su883</strain>
    </source>
</reference>
<dbReference type="InterPro" id="IPR013785">
    <property type="entry name" value="Aldolase_TIM"/>
</dbReference>
<dbReference type="AlphaFoldDB" id="D1B7J4"/>
<dbReference type="KEGG" id="tai:Taci_0006"/>
<gene>
    <name evidence="4" type="ordered locus">Taci_0006</name>
</gene>
<dbReference type="GO" id="GO:0018580">
    <property type="term" value="F:nitronate monooxygenase activity"/>
    <property type="evidence" value="ECO:0007669"/>
    <property type="project" value="InterPro"/>
</dbReference>
<dbReference type="Gene3D" id="3.20.20.70">
    <property type="entry name" value="Aldolase class I"/>
    <property type="match status" value="1"/>
</dbReference>
<dbReference type="STRING" id="525903.Taci_0006"/>
<sequence length="332" mass="35945">MISGPRLAGAVAACGGVGTIASVGLACASPHFDGRNYFEANQLAMADALREARAIAPEGVIAVNCMCALTDYDTQVRSACEAGADVIVSGAGLPLNLPELTRDFPDVALVPIVSSLKAAELIVRRWEKQHGRQPDGFVVETPLHAGGHLGATKMEHVTDPEFSLETVVPQLVRYVEDVLKSPIPVIAAGGIFDRSDMERAFALGAKGVQMGTRFACTEECDADVRFKEAYVNATADDVVVIMSPVGIPGRALRNPFVQRYLEGKVESKPCIARCLSHCTYIRTRETFCIAQALVDAYRGNWEEGLFFCGDNVHRCQRIERVRDIFAELFPGD</sequence>
<evidence type="ECO:0000256" key="3">
    <source>
        <dbReference type="ARBA" id="ARBA00023002"/>
    </source>
</evidence>
<dbReference type="GO" id="GO:0051213">
    <property type="term" value="F:dioxygenase activity"/>
    <property type="evidence" value="ECO:0007669"/>
    <property type="project" value="UniProtKB-KW"/>
</dbReference>
<dbReference type="eggNOG" id="COG2070">
    <property type="taxonomic scope" value="Bacteria"/>
</dbReference>
<dbReference type="PANTHER" id="PTHR32332:SF18">
    <property type="entry name" value="2-NITROPROPANE DIOXYGENASE"/>
    <property type="match status" value="1"/>
</dbReference>
<evidence type="ECO:0000313" key="5">
    <source>
        <dbReference type="Proteomes" id="UP000002030"/>
    </source>
</evidence>
<keyword evidence="4" id="KW-0223">Dioxygenase</keyword>
<dbReference type="CDD" id="cd04730">
    <property type="entry name" value="NPD_like"/>
    <property type="match status" value="1"/>
</dbReference>
<keyword evidence="2" id="KW-0288">FMN</keyword>
<evidence type="ECO:0000256" key="1">
    <source>
        <dbReference type="ARBA" id="ARBA00022630"/>
    </source>
</evidence>